<dbReference type="InterPro" id="IPR021414">
    <property type="entry name" value="DUF3054"/>
</dbReference>
<comment type="caution">
    <text evidence="2">The sequence shown here is derived from an EMBL/GenBank/DDBJ whole genome shotgun (WGS) entry which is preliminary data.</text>
</comment>
<dbReference type="PANTHER" id="PTHR35283">
    <property type="entry name" value="T12C22.21 PROTEIN"/>
    <property type="match status" value="1"/>
</dbReference>
<reference evidence="2" key="1">
    <citation type="submission" date="2022-12" db="EMBL/GenBank/DDBJ databases">
        <title>Chromosome-Level Genome Assembly of Japanese Cedar (Cryptomeriajaponica D. Don).</title>
        <authorList>
            <person name="Fujino T."/>
            <person name="Yamaguchi K."/>
            <person name="Yokoyama T."/>
            <person name="Hamanaka T."/>
            <person name="Harazono Y."/>
            <person name="Kamada H."/>
            <person name="Kobayashi W."/>
            <person name="Ujino-Ihara T."/>
            <person name="Uchiyama K."/>
            <person name="Matsumoto A."/>
            <person name="Izuno A."/>
            <person name="Tsumura Y."/>
            <person name="Toyoda A."/>
            <person name="Shigenobu S."/>
            <person name="Moriguchi Y."/>
            <person name="Ueno S."/>
            <person name="Kasahara M."/>
        </authorList>
    </citation>
    <scope>NUCLEOTIDE SEQUENCE</scope>
</reference>
<accession>A0AAD3NVC0</accession>
<gene>
    <name evidence="2" type="ORF">SUGI_1522060</name>
</gene>
<evidence type="ECO:0000313" key="3">
    <source>
        <dbReference type="Proteomes" id="UP001234787"/>
    </source>
</evidence>
<sequence>LGLAIRGVTAGHFPAATFILVSMGSTFILLVGWRTLFTSVFPNDEQNRKKREIYKQGSPLEFFELLTSLVRRW</sequence>
<keyword evidence="3" id="KW-1185">Reference proteome</keyword>
<keyword evidence="1" id="KW-1133">Transmembrane helix</keyword>
<dbReference type="EMBL" id="BSEH01001374">
    <property type="protein sequence ID" value="GLJ59758.1"/>
    <property type="molecule type" value="Genomic_DNA"/>
</dbReference>
<dbReference type="Pfam" id="PF11255">
    <property type="entry name" value="DUF3054"/>
    <property type="match status" value="1"/>
</dbReference>
<feature type="non-terminal residue" evidence="2">
    <location>
        <position position="73"/>
    </location>
</feature>
<organism evidence="2 3">
    <name type="scientific">Cryptomeria japonica</name>
    <name type="common">Japanese cedar</name>
    <name type="synonym">Cupressus japonica</name>
    <dbReference type="NCBI Taxonomy" id="3369"/>
    <lineage>
        <taxon>Eukaryota</taxon>
        <taxon>Viridiplantae</taxon>
        <taxon>Streptophyta</taxon>
        <taxon>Embryophyta</taxon>
        <taxon>Tracheophyta</taxon>
        <taxon>Spermatophyta</taxon>
        <taxon>Pinopsida</taxon>
        <taxon>Pinidae</taxon>
        <taxon>Conifers II</taxon>
        <taxon>Cupressales</taxon>
        <taxon>Cupressaceae</taxon>
        <taxon>Cryptomeria</taxon>
    </lineage>
</organism>
<keyword evidence="1" id="KW-0812">Transmembrane</keyword>
<evidence type="ECO:0000313" key="2">
    <source>
        <dbReference type="EMBL" id="GLJ59758.1"/>
    </source>
</evidence>
<protein>
    <submittedName>
        <fullName evidence="2">Uncharacterized protein</fullName>
    </submittedName>
</protein>
<proteinExistence type="predicted"/>
<evidence type="ECO:0000256" key="1">
    <source>
        <dbReference type="SAM" id="Phobius"/>
    </source>
</evidence>
<feature type="transmembrane region" description="Helical" evidence="1">
    <location>
        <begin position="12"/>
        <end position="33"/>
    </location>
</feature>
<name>A0AAD3NVC0_CRYJA</name>
<dbReference type="PANTHER" id="PTHR35283:SF3">
    <property type="entry name" value="T12C22.21 PROTEIN"/>
    <property type="match status" value="1"/>
</dbReference>
<dbReference type="Proteomes" id="UP001234787">
    <property type="component" value="Unassembled WGS sequence"/>
</dbReference>
<keyword evidence="1" id="KW-0472">Membrane</keyword>
<dbReference type="AlphaFoldDB" id="A0AAD3NVC0"/>